<dbReference type="PATRIC" id="fig|1398.26.peg.2892"/>
<name>A0A150K0H6_HEYCO</name>
<evidence type="ECO:0000313" key="1">
    <source>
        <dbReference type="EMBL" id="KYC63069.1"/>
    </source>
</evidence>
<organism evidence="1 2">
    <name type="scientific">Heyndrickxia coagulans</name>
    <name type="common">Weizmannia coagulans</name>
    <dbReference type="NCBI Taxonomy" id="1398"/>
    <lineage>
        <taxon>Bacteria</taxon>
        <taxon>Bacillati</taxon>
        <taxon>Bacillota</taxon>
        <taxon>Bacilli</taxon>
        <taxon>Bacillales</taxon>
        <taxon>Bacillaceae</taxon>
        <taxon>Heyndrickxia</taxon>
    </lineage>
</organism>
<dbReference type="EMBL" id="LQYG01000042">
    <property type="protein sequence ID" value="KYC63069.1"/>
    <property type="molecule type" value="Genomic_DNA"/>
</dbReference>
<gene>
    <name evidence="1" type="ORF">B4098_0475</name>
</gene>
<accession>A0A150K0H6</accession>
<evidence type="ECO:0000313" key="2">
    <source>
        <dbReference type="Proteomes" id="UP000075288"/>
    </source>
</evidence>
<proteinExistence type="predicted"/>
<dbReference type="Proteomes" id="UP000075288">
    <property type="component" value="Unassembled WGS sequence"/>
</dbReference>
<sequence length="59" mass="6659">MRSSFPSIISLFVFDKGRGFHTFLSRKKTGPEAFGLGGKHLHHPGYPLGLCIRFKQKNL</sequence>
<protein>
    <submittedName>
        <fullName evidence="1">Uncharacterized protein</fullName>
    </submittedName>
</protein>
<dbReference type="AlphaFoldDB" id="A0A150K0H6"/>
<comment type="caution">
    <text evidence="1">The sequence shown here is derived from an EMBL/GenBank/DDBJ whole genome shotgun (WGS) entry which is preliminary data.</text>
</comment>
<reference evidence="1 2" key="1">
    <citation type="submission" date="2016-01" db="EMBL/GenBank/DDBJ databases">
        <title>Genome Sequences of Twelve Sporeforming Bacillus Species Isolated from Foods.</title>
        <authorList>
            <person name="Berendsen E.M."/>
            <person name="Wells-Bennik M.H."/>
            <person name="Krawcyk A.O."/>
            <person name="De Jong A."/>
            <person name="Holsappel S."/>
            <person name="Eijlander R.T."/>
            <person name="Kuipers O.P."/>
        </authorList>
    </citation>
    <scope>NUCLEOTIDE SEQUENCE [LARGE SCALE GENOMIC DNA]</scope>
    <source>
        <strain evidence="1 2">B4098</strain>
    </source>
</reference>